<sequence length="76" mass="8955">MSRLDEFRVLQPKKGPRCTYALMQLSEDDRAALNEALALASITSKAIELWLEKRGERWRYFNIARHRRNECKCAND</sequence>
<organism evidence="1">
    <name type="scientific">uncultured Caudovirales phage</name>
    <dbReference type="NCBI Taxonomy" id="2100421"/>
    <lineage>
        <taxon>Viruses</taxon>
        <taxon>Duplodnaviria</taxon>
        <taxon>Heunggongvirae</taxon>
        <taxon>Uroviricota</taxon>
        <taxon>Caudoviricetes</taxon>
        <taxon>Peduoviridae</taxon>
        <taxon>Maltschvirus</taxon>
        <taxon>Maltschvirus maltsch</taxon>
    </lineage>
</organism>
<evidence type="ECO:0000313" key="3">
    <source>
        <dbReference type="EMBL" id="CAB5230541.1"/>
    </source>
</evidence>
<proteinExistence type="predicted"/>
<accession>A0A6J5QIU8</accession>
<dbReference type="EMBL" id="LR797069">
    <property type="protein sequence ID" value="CAB4184560.1"/>
    <property type="molecule type" value="Genomic_DNA"/>
</dbReference>
<dbReference type="EMBL" id="LR797428">
    <property type="protein sequence ID" value="CAB4215522.1"/>
    <property type="molecule type" value="Genomic_DNA"/>
</dbReference>
<evidence type="ECO:0000313" key="1">
    <source>
        <dbReference type="EMBL" id="CAB4184560.1"/>
    </source>
</evidence>
<dbReference type="EMBL" id="LR798419">
    <property type="protein sequence ID" value="CAB5230541.1"/>
    <property type="molecule type" value="Genomic_DNA"/>
</dbReference>
<reference evidence="1" key="1">
    <citation type="submission" date="2020-05" db="EMBL/GenBank/DDBJ databases">
        <authorList>
            <person name="Chiriac C."/>
            <person name="Salcher M."/>
            <person name="Ghai R."/>
            <person name="Kavagutti S V."/>
        </authorList>
    </citation>
    <scope>NUCLEOTIDE SEQUENCE</scope>
</reference>
<protein>
    <submittedName>
        <fullName evidence="1">Uncharacterized protein</fullName>
    </submittedName>
</protein>
<evidence type="ECO:0000313" key="2">
    <source>
        <dbReference type="EMBL" id="CAB4215522.1"/>
    </source>
</evidence>
<name>A0A6J5QIU8_9CAUD</name>
<gene>
    <name evidence="1" type="ORF">UFOVP1126_28</name>
    <name evidence="2" type="ORF">UFOVP1485_28</name>
    <name evidence="3" type="ORF">UFOVP1573_31</name>
</gene>